<dbReference type="AlphaFoldDB" id="A0A0A2A365"/>
<dbReference type="Proteomes" id="UP000030355">
    <property type="component" value="Unassembled WGS sequence"/>
</dbReference>
<evidence type="ECO:0000313" key="2">
    <source>
        <dbReference type="Proteomes" id="UP000030355"/>
    </source>
</evidence>
<sequence length="127" mass="15728">MKLIDNFVEKFHNDVLPTPEKCFLLEEGDELYINKWIKNGKINGKMKHIFEWIEKKYLSNKKQLEKTDKKKFDELIRRFYLKNWRIILLMCNYQTKYRYYSKVINSIKDKSFPEMKNKDFLKLFENN</sequence>
<gene>
    <name evidence="1" type="ORF">EU95_0717</name>
</gene>
<organism evidence="1 2">
    <name type="scientific">Prochlorococcus marinus str. MIT 9201</name>
    <dbReference type="NCBI Taxonomy" id="93057"/>
    <lineage>
        <taxon>Bacteria</taxon>
        <taxon>Bacillati</taxon>
        <taxon>Cyanobacteriota</taxon>
        <taxon>Cyanophyceae</taxon>
        <taxon>Synechococcales</taxon>
        <taxon>Prochlorococcaceae</taxon>
        <taxon>Prochlorococcus</taxon>
    </lineage>
</organism>
<accession>A0A0A2A365</accession>
<dbReference type="OrthoDB" id="540689at2"/>
<dbReference type="RefSeq" id="WP_032521883.1">
    <property type="nucleotide sequence ID" value="NZ_CP138977.1"/>
</dbReference>
<dbReference type="STRING" id="93057.EU95_0717"/>
<reference evidence="2" key="1">
    <citation type="journal article" date="2014" name="Sci. Data">
        <title>Genomes of diverse isolates of the marine cyanobacterium Prochlorococcus.</title>
        <authorList>
            <person name="Biller S."/>
            <person name="Berube P."/>
            <person name="Thompson J."/>
            <person name="Kelly L."/>
            <person name="Roggensack S."/>
            <person name="Awad L."/>
            <person name="Roache-Johnson K."/>
            <person name="Ding H."/>
            <person name="Giovannoni S.J."/>
            <person name="Moore L.R."/>
            <person name="Chisholm S.W."/>
        </authorList>
    </citation>
    <scope>NUCLEOTIDE SEQUENCE [LARGE SCALE GENOMIC DNA]</scope>
    <source>
        <strain evidence="2">MIT 9201</strain>
    </source>
</reference>
<dbReference type="EMBL" id="JNAL01000009">
    <property type="protein sequence ID" value="KGF96337.1"/>
    <property type="molecule type" value="Genomic_DNA"/>
</dbReference>
<comment type="caution">
    <text evidence="1">The sequence shown here is derived from an EMBL/GenBank/DDBJ whole genome shotgun (WGS) entry which is preliminary data.</text>
</comment>
<name>A0A0A2A365_PROMR</name>
<protein>
    <submittedName>
        <fullName evidence="1">Uncharacterized protein</fullName>
    </submittedName>
</protein>
<evidence type="ECO:0000313" key="1">
    <source>
        <dbReference type="EMBL" id="KGF96337.1"/>
    </source>
</evidence>
<proteinExistence type="predicted"/>